<reference evidence="2 3" key="1">
    <citation type="journal article" date="2015" name="J. Biotechnol.">
        <title>Complete genome sequence of a malodorant-producing acetogen, Clostridium scatologenes ATCC 25775(T).</title>
        <authorList>
            <person name="Zhu Z."/>
            <person name="Guo T."/>
            <person name="Zheng H."/>
            <person name="Song T."/>
            <person name="Ouyang P."/>
            <person name="Xie J."/>
        </authorList>
    </citation>
    <scope>NUCLEOTIDE SEQUENCE [LARGE SCALE GENOMIC DNA]</scope>
    <source>
        <strain evidence="2 3">ATCC 25775</strain>
    </source>
</reference>
<dbReference type="Proteomes" id="UP000033115">
    <property type="component" value="Chromosome"/>
</dbReference>
<keyword evidence="1" id="KW-0812">Transmembrane</keyword>
<feature type="transmembrane region" description="Helical" evidence="1">
    <location>
        <begin position="12"/>
        <end position="37"/>
    </location>
</feature>
<dbReference type="RefSeq" id="WP_029161529.1">
    <property type="nucleotide sequence ID" value="NZ_CP009933.1"/>
</dbReference>
<sequence length="79" mass="8752">MYKFSILDKISLVLVILGAVNWGLIGLSNINLIGFFLGEPADLIGRIIYILIGVSGLNILLILFRMKNAVNIKPINKRL</sequence>
<evidence type="ECO:0008006" key="4">
    <source>
        <dbReference type="Google" id="ProtNLM"/>
    </source>
</evidence>
<organism evidence="2 3">
    <name type="scientific">Clostridium scatologenes</name>
    <dbReference type="NCBI Taxonomy" id="1548"/>
    <lineage>
        <taxon>Bacteria</taxon>
        <taxon>Bacillati</taxon>
        <taxon>Bacillota</taxon>
        <taxon>Clostridia</taxon>
        <taxon>Eubacteriales</taxon>
        <taxon>Clostridiaceae</taxon>
        <taxon>Clostridium</taxon>
    </lineage>
</organism>
<dbReference type="PANTHER" id="PTHR37304:SF1">
    <property type="entry name" value="MEMBRANE PROTEIN"/>
    <property type="match status" value="1"/>
</dbReference>
<dbReference type="InterPro" id="IPR007211">
    <property type="entry name" value="DUF378"/>
</dbReference>
<proteinExistence type="predicted"/>
<dbReference type="PANTHER" id="PTHR37304">
    <property type="entry name" value="MEMBRANE PROTEIN-RELATED"/>
    <property type="match status" value="1"/>
</dbReference>
<gene>
    <name evidence="2" type="ORF">CSCA_2757</name>
</gene>
<evidence type="ECO:0000313" key="2">
    <source>
        <dbReference type="EMBL" id="AKA69882.1"/>
    </source>
</evidence>
<dbReference type="Pfam" id="PF04070">
    <property type="entry name" value="DUF378"/>
    <property type="match status" value="1"/>
</dbReference>
<evidence type="ECO:0000256" key="1">
    <source>
        <dbReference type="SAM" id="Phobius"/>
    </source>
</evidence>
<accession>A0A0E3M9Q3</accession>
<dbReference type="EMBL" id="CP009933">
    <property type="protein sequence ID" value="AKA69882.1"/>
    <property type="molecule type" value="Genomic_DNA"/>
</dbReference>
<name>A0A0E3M9Q3_CLOSL</name>
<keyword evidence="1" id="KW-1133">Transmembrane helix</keyword>
<dbReference type="STRING" id="1548.CSCA_2757"/>
<keyword evidence="3" id="KW-1185">Reference proteome</keyword>
<feature type="transmembrane region" description="Helical" evidence="1">
    <location>
        <begin position="43"/>
        <end position="64"/>
    </location>
</feature>
<dbReference type="AlphaFoldDB" id="A0A0E3M9Q3"/>
<dbReference type="KEGG" id="csq:CSCA_2757"/>
<keyword evidence="1" id="KW-0472">Membrane</keyword>
<evidence type="ECO:0000313" key="3">
    <source>
        <dbReference type="Proteomes" id="UP000033115"/>
    </source>
</evidence>
<protein>
    <recommendedName>
        <fullName evidence="4">DUF378 domain-containing protein</fullName>
    </recommendedName>
</protein>
<dbReference type="HOGENOM" id="CLU_179993_1_1_9"/>